<dbReference type="AlphaFoldDB" id="A0A0B7MR29"/>
<dbReference type="Pfam" id="PF02645">
    <property type="entry name" value="DegV"/>
    <property type="match status" value="1"/>
</dbReference>
<dbReference type="Proteomes" id="UP000046155">
    <property type="component" value="Unassembled WGS sequence"/>
</dbReference>
<dbReference type="PANTHER" id="PTHR33434">
    <property type="entry name" value="DEGV DOMAIN-CONTAINING PROTEIN DR_1986-RELATED"/>
    <property type="match status" value="1"/>
</dbReference>
<reference evidence="3" key="1">
    <citation type="submission" date="2015-01" db="EMBL/GenBank/DDBJ databases">
        <authorList>
            <person name="Manzoor Shahid"/>
            <person name="Zubair Saima"/>
        </authorList>
    </citation>
    <scope>NUCLEOTIDE SEQUENCE [LARGE SCALE GENOMIC DNA]</scope>
    <source>
        <strain evidence="3">Sp3</strain>
    </source>
</reference>
<keyword evidence="3" id="KW-1185">Reference proteome</keyword>
<dbReference type="OrthoDB" id="9780660at2"/>
<evidence type="ECO:0000256" key="1">
    <source>
        <dbReference type="ARBA" id="ARBA00023121"/>
    </source>
</evidence>
<proteinExistence type="predicted"/>
<organism evidence="2 3">
    <name type="scientific">Syntrophaceticus schinkii</name>
    <dbReference type="NCBI Taxonomy" id="499207"/>
    <lineage>
        <taxon>Bacteria</taxon>
        <taxon>Bacillati</taxon>
        <taxon>Bacillota</taxon>
        <taxon>Clostridia</taxon>
        <taxon>Thermoanaerobacterales</taxon>
        <taxon>Thermoanaerobacterales Family III. Incertae Sedis</taxon>
        <taxon>Syntrophaceticus</taxon>
    </lineage>
</organism>
<dbReference type="Gene3D" id="3.40.50.10170">
    <property type="match status" value="1"/>
</dbReference>
<dbReference type="PANTHER" id="PTHR33434:SF2">
    <property type="entry name" value="FATTY ACID-BINDING PROTEIN TM_1468"/>
    <property type="match status" value="1"/>
</dbReference>
<dbReference type="InterPro" id="IPR050270">
    <property type="entry name" value="DegV_domain_contain"/>
</dbReference>
<protein>
    <submittedName>
        <fullName evidence="2">EDD domain protein, DegV family</fullName>
    </submittedName>
</protein>
<dbReference type="InterPro" id="IPR003797">
    <property type="entry name" value="DegV"/>
</dbReference>
<dbReference type="Gene3D" id="3.30.1180.10">
    <property type="match status" value="1"/>
</dbReference>
<dbReference type="InterPro" id="IPR043168">
    <property type="entry name" value="DegV_C"/>
</dbReference>
<evidence type="ECO:0000313" key="2">
    <source>
        <dbReference type="EMBL" id="CEO90471.1"/>
    </source>
</evidence>
<dbReference type="NCBIfam" id="TIGR00762">
    <property type="entry name" value="DegV"/>
    <property type="match status" value="1"/>
</dbReference>
<dbReference type="RefSeq" id="WP_044666217.1">
    <property type="nucleotide sequence ID" value="NZ_CDRZ01000291.1"/>
</dbReference>
<dbReference type="PROSITE" id="PS51482">
    <property type="entry name" value="DEGV"/>
    <property type="match status" value="1"/>
</dbReference>
<dbReference type="SUPFAM" id="SSF82549">
    <property type="entry name" value="DAK1/DegV-like"/>
    <property type="match status" value="1"/>
</dbReference>
<dbReference type="GO" id="GO:0008289">
    <property type="term" value="F:lipid binding"/>
    <property type="evidence" value="ECO:0007669"/>
    <property type="project" value="UniProtKB-KW"/>
</dbReference>
<gene>
    <name evidence="2" type="ORF">SSCH_90039</name>
</gene>
<evidence type="ECO:0000313" key="3">
    <source>
        <dbReference type="Proteomes" id="UP000046155"/>
    </source>
</evidence>
<dbReference type="EMBL" id="CDRZ01000291">
    <property type="protein sequence ID" value="CEO90471.1"/>
    <property type="molecule type" value="Genomic_DNA"/>
</dbReference>
<accession>A0A0B7MR29</accession>
<sequence>MIQIITDSSADLPAEIIEKYNIHVVPLTVNIDGKEYLDGIELSSQEFYKKMAVAKTLPKTSQPPTATFIKAFQGLASKGELLCINISSKLSGTYQTACLAKEMSGIDVAVFDSWAATLGQGLQVIKAAMLAEKGFSCAEIIDKLTQYRNNMTILILLDTLENIVKGGRLSKFQGSLAKLLNIKVLLSGVEGAVVMRERMHGRKKALQRVMEIINDKVREAKEIPTKMFSISHCNNIKDAEFLKKQILDNYQSSDVIINDMGTTIATYAGQGGMVISF</sequence>
<keyword evidence="1" id="KW-0446">Lipid-binding</keyword>
<name>A0A0B7MR29_9FIRM</name>